<reference evidence="1" key="1">
    <citation type="journal article" date="2012" name="Proc. Natl. Acad. Sci. U.S.A.">
        <title>Antigenic diversity is generated by distinct evolutionary mechanisms in African trypanosome species.</title>
        <authorList>
            <person name="Jackson A.P."/>
            <person name="Berry A."/>
            <person name="Aslett M."/>
            <person name="Allison H.C."/>
            <person name="Burton P."/>
            <person name="Vavrova-Anderson J."/>
            <person name="Brown R."/>
            <person name="Browne H."/>
            <person name="Corton N."/>
            <person name="Hauser H."/>
            <person name="Gamble J."/>
            <person name="Gilderthorp R."/>
            <person name="Marcello L."/>
            <person name="McQuillan J."/>
            <person name="Otto T.D."/>
            <person name="Quail M.A."/>
            <person name="Sanders M.J."/>
            <person name="van Tonder A."/>
            <person name="Ginger M.L."/>
            <person name="Field M.C."/>
            <person name="Barry J.D."/>
            <person name="Hertz-Fowler C."/>
            <person name="Berriman M."/>
        </authorList>
    </citation>
    <scope>NUCLEOTIDE SEQUENCE</scope>
    <source>
        <strain evidence="1">Y486</strain>
    </source>
</reference>
<gene>
    <name evidence="1" type="ORF">TVY486_0503970</name>
</gene>
<proteinExistence type="predicted"/>
<dbReference type="EMBL" id="HE573021">
    <property type="protein sequence ID" value="CCC48195.1"/>
    <property type="molecule type" value="Genomic_DNA"/>
</dbReference>
<sequence length="324" mass="36208">MSAMRNDVGVLLYRRVLKSLAVVERYGANRIVLGRYAEYIPKSVTVEKNETLNAIARKVFVTTSSGPGSLGTAFSFLKDITESFADMELQALWESYSRKDDYELVEGMAIVSTALHLAGELQPIRSGCLTAAVAKTMDDVHKFLEEMKRVLMDHLCSLQSKRKSVPQSFLLTVINVLHQNGYGARDASPEDYGILGLLKDRHSSVLVLNALLVVVLRNLNVTCSLVGMSLHEPWVRVQQTGGRALLLSIAREGGYRISEVADMMKGVHQQPQWWRPTEWDSSCRKHIIFTLLRKQLLMLTLGASTAQKLAKQKACRSQILFLLS</sequence>
<name>G0TV12_TRYVY</name>
<protein>
    <submittedName>
        <fullName evidence="1">Uncharacterized protein</fullName>
    </submittedName>
</protein>
<accession>G0TV12</accession>
<dbReference type="AlphaFoldDB" id="G0TV12"/>
<organism evidence="1">
    <name type="scientific">Trypanosoma vivax (strain Y486)</name>
    <dbReference type="NCBI Taxonomy" id="1055687"/>
    <lineage>
        <taxon>Eukaryota</taxon>
        <taxon>Discoba</taxon>
        <taxon>Euglenozoa</taxon>
        <taxon>Kinetoplastea</taxon>
        <taxon>Metakinetoplastina</taxon>
        <taxon>Trypanosomatida</taxon>
        <taxon>Trypanosomatidae</taxon>
        <taxon>Trypanosoma</taxon>
        <taxon>Duttonella</taxon>
    </lineage>
</organism>
<evidence type="ECO:0000313" key="1">
    <source>
        <dbReference type="EMBL" id="CCC48195.1"/>
    </source>
</evidence>
<dbReference type="VEuPathDB" id="TriTrypDB:TvY486_0503970"/>